<evidence type="ECO:0000313" key="2">
    <source>
        <dbReference type="EMBL" id="GHE54156.1"/>
    </source>
</evidence>
<organism evidence="2 3">
    <name type="scientific">Streptomyces capitiformicae</name>
    <dbReference type="NCBI Taxonomy" id="2014920"/>
    <lineage>
        <taxon>Bacteria</taxon>
        <taxon>Bacillati</taxon>
        <taxon>Actinomycetota</taxon>
        <taxon>Actinomycetes</taxon>
        <taxon>Kitasatosporales</taxon>
        <taxon>Streptomycetaceae</taxon>
        <taxon>Streptomyces</taxon>
    </lineage>
</organism>
<reference evidence="2" key="1">
    <citation type="journal article" date="2014" name="Int. J. Syst. Evol. Microbiol.">
        <title>Complete genome sequence of Corynebacterium casei LMG S-19264T (=DSM 44701T), isolated from a smear-ripened cheese.</title>
        <authorList>
            <consortium name="US DOE Joint Genome Institute (JGI-PGF)"/>
            <person name="Walter F."/>
            <person name="Albersmeier A."/>
            <person name="Kalinowski J."/>
            <person name="Ruckert C."/>
        </authorList>
    </citation>
    <scope>NUCLEOTIDE SEQUENCE</scope>
    <source>
        <strain evidence="2">CGMCC 4.7403</strain>
    </source>
</reference>
<name>A0A919DKG7_9ACTN</name>
<evidence type="ECO:0000256" key="1">
    <source>
        <dbReference type="SAM" id="MobiDB-lite"/>
    </source>
</evidence>
<dbReference type="Proteomes" id="UP000603227">
    <property type="component" value="Unassembled WGS sequence"/>
</dbReference>
<sequence length="116" mass="13053">MHTAVRPRRPHAGSAQPHQCQAGADRRAGRHRRPGRTLNPEDVPDRPTFIIRFGTKDMHRPPPTVADTAPATVRHKPTQDQRSMHGRLRLPAQLDRNRPYEPEGAIPHTTASQRSS</sequence>
<dbReference type="EMBL" id="BNAT01000040">
    <property type="protein sequence ID" value="GHE54156.1"/>
    <property type="molecule type" value="Genomic_DNA"/>
</dbReference>
<feature type="region of interest" description="Disordered" evidence="1">
    <location>
        <begin position="1"/>
        <end position="116"/>
    </location>
</feature>
<accession>A0A919DKG7</accession>
<reference evidence="2" key="2">
    <citation type="submission" date="2020-09" db="EMBL/GenBank/DDBJ databases">
        <authorList>
            <person name="Sun Q."/>
            <person name="Zhou Y."/>
        </authorList>
    </citation>
    <scope>NUCLEOTIDE SEQUENCE</scope>
    <source>
        <strain evidence="2">CGMCC 4.7403</strain>
    </source>
</reference>
<evidence type="ECO:0000313" key="3">
    <source>
        <dbReference type="Proteomes" id="UP000603227"/>
    </source>
</evidence>
<protein>
    <submittedName>
        <fullName evidence="2">Uncharacterized protein</fullName>
    </submittedName>
</protein>
<proteinExistence type="predicted"/>
<gene>
    <name evidence="2" type="ORF">GCM10017771_76520</name>
</gene>
<feature type="compositionally biased region" description="Basic residues" evidence="1">
    <location>
        <begin position="1"/>
        <end position="11"/>
    </location>
</feature>
<keyword evidence="3" id="KW-1185">Reference proteome</keyword>
<comment type="caution">
    <text evidence="2">The sequence shown here is derived from an EMBL/GenBank/DDBJ whole genome shotgun (WGS) entry which is preliminary data.</text>
</comment>
<dbReference type="AlphaFoldDB" id="A0A919DKG7"/>